<dbReference type="RefSeq" id="WP_073374176.1">
    <property type="nucleotide sequence ID" value="NZ_FQXS01000005.1"/>
</dbReference>
<sequence>MELIKALLLGFIQGATEFLPVSSSGHLVLGSHLLGFSGQSVVFDVMLHLGTLVSVLIVFRRDIVQMIIAPWLWITGRRSDETAHFLRWDAAIIVATIPAVIVGLTMKGLVETLFASILVVYLMLIVTGVTMILSSRLVDRGNRITWWRALLIGVGQACAIVPGLSRSGTTIFTAMLLGINRETAARFSFLMSLPAILGAAVLHAGEVISHPPSTQALGYMVAGTLMAAGTGYGAIVLLLDIIRKNRLPWFGYYCLAVACIGLTTLFLQM</sequence>
<keyword evidence="6 14" id="KW-0812">Transmembrane</keyword>
<feature type="transmembrane region" description="Helical" evidence="14">
    <location>
        <begin position="112"/>
        <end position="133"/>
    </location>
</feature>
<dbReference type="Proteomes" id="UP000184139">
    <property type="component" value="Unassembled WGS sequence"/>
</dbReference>
<organism evidence="15 16">
    <name type="scientific">Desulfofustis glycolicus DSM 9705</name>
    <dbReference type="NCBI Taxonomy" id="1121409"/>
    <lineage>
        <taxon>Bacteria</taxon>
        <taxon>Pseudomonadati</taxon>
        <taxon>Thermodesulfobacteriota</taxon>
        <taxon>Desulfobulbia</taxon>
        <taxon>Desulfobulbales</taxon>
        <taxon>Desulfocapsaceae</taxon>
        <taxon>Desulfofustis</taxon>
    </lineage>
</organism>
<dbReference type="GO" id="GO:0009252">
    <property type="term" value="P:peptidoglycan biosynthetic process"/>
    <property type="evidence" value="ECO:0007669"/>
    <property type="project" value="UniProtKB-KW"/>
</dbReference>
<evidence type="ECO:0000256" key="8">
    <source>
        <dbReference type="ARBA" id="ARBA00022989"/>
    </source>
</evidence>
<name>A0A1M5UHM1_9BACT</name>
<dbReference type="InterPro" id="IPR003824">
    <property type="entry name" value="UppP"/>
</dbReference>
<dbReference type="EC" id="3.6.1.27" evidence="3 14"/>
<evidence type="ECO:0000256" key="2">
    <source>
        <dbReference type="ARBA" id="ARBA00010621"/>
    </source>
</evidence>
<keyword evidence="10 14" id="KW-0046">Antibiotic resistance</keyword>
<comment type="subcellular location">
    <subcellularLocation>
        <location evidence="1 14">Cell membrane</location>
        <topology evidence="1 14">Multi-pass membrane protein</topology>
    </subcellularLocation>
</comment>
<keyword evidence="5 14" id="KW-1003">Cell membrane</keyword>
<comment type="similarity">
    <text evidence="2 14">Belongs to the UppP family.</text>
</comment>
<dbReference type="Pfam" id="PF02673">
    <property type="entry name" value="BacA"/>
    <property type="match status" value="1"/>
</dbReference>
<feature type="transmembrane region" description="Helical" evidence="14">
    <location>
        <begin position="250"/>
        <end position="267"/>
    </location>
</feature>
<dbReference type="OrthoDB" id="9808289at2"/>
<dbReference type="GO" id="GO:0071555">
    <property type="term" value="P:cell wall organization"/>
    <property type="evidence" value="ECO:0007669"/>
    <property type="project" value="UniProtKB-KW"/>
</dbReference>
<evidence type="ECO:0000256" key="13">
    <source>
        <dbReference type="ARBA" id="ARBA00047594"/>
    </source>
</evidence>
<comment type="catalytic activity">
    <reaction evidence="13 14">
        <text>di-trans,octa-cis-undecaprenyl diphosphate + H2O = di-trans,octa-cis-undecaprenyl phosphate + phosphate + H(+)</text>
        <dbReference type="Rhea" id="RHEA:28094"/>
        <dbReference type="ChEBI" id="CHEBI:15377"/>
        <dbReference type="ChEBI" id="CHEBI:15378"/>
        <dbReference type="ChEBI" id="CHEBI:43474"/>
        <dbReference type="ChEBI" id="CHEBI:58405"/>
        <dbReference type="ChEBI" id="CHEBI:60392"/>
        <dbReference type="EC" id="3.6.1.27"/>
    </reaction>
</comment>
<evidence type="ECO:0000256" key="5">
    <source>
        <dbReference type="ARBA" id="ARBA00022475"/>
    </source>
</evidence>
<protein>
    <recommendedName>
        <fullName evidence="4 14">Undecaprenyl-diphosphatase</fullName>
        <ecNumber evidence="3 14">3.6.1.27</ecNumber>
    </recommendedName>
    <alternativeName>
        <fullName evidence="12 14">Bacitracin resistance protein</fullName>
    </alternativeName>
    <alternativeName>
        <fullName evidence="11 14">Undecaprenyl pyrophosphate phosphatase</fullName>
    </alternativeName>
</protein>
<accession>A0A1M5UHM1</accession>
<dbReference type="PANTHER" id="PTHR30622:SF4">
    <property type="entry name" value="UNDECAPRENYL-DIPHOSPHATASE"/>
    <property type="match status" value="1"/>
</dbReference>
<evidence type="ECO:0000256" key="7">
    <source>
        <dbReference type="ARBA" id="ARBA00022801"/>
    </source>
</evidence>
<keyword evidence="14" id="KW-0573">Peptidoglycan synthesis</keyword>
<dbReference type="EMBL" id="FQXS01000005">
    <property type="protein sequence ID" value="SHH62552.1"/>
    <property type="molecule type" value="Genomic_DNA"/>
</dbReference>
<evidence type="ECO:0000256" key="14">
    <source>
        <dbReference type="HAMAP-Rule" id="MF_01006"/>
    </source>
</evidence>
<dbReference type="GO" id="GO:0046677">
    <property type="term" value="P:response to antibiotic"/>
    <property type="evidence" value="ECO:0007669"/>
    <property type="project" value="UniProtKB-UniRule"/>
</dbReference>
<keyword evidence="14" id="KW-0961">Cell wall biogenesis/degradation</keyword>
<feature type="transmembrane region" description="Helical" evidence="14">
    <location>
        <begin position="41"/>
        <end position="59"/>
    </location>
</feature>
<proteinExistence type="inferred from homology"/>
<evidence type="ECO:0000256" key="12">
    <source>
        <dbReference type="ARBA" id="ARBA00032932"/>
    </source>
</evidence>
<evidence type="ECO:0000256" key="1">
    <source>
        <dbReference type="ARBA" id="ARBA00004651"/>
    </source>
</evidence>
<evidence type="ECO:0000256" key="10">
    <source>
        <dbReference type="ARBA" id="ARBA00023251"/>
    </source>
</evidence>
<comment type="miscellaneous">
    <text evidence="14">Bacitracin is thought to be involved in the inhibition of peptidoglycan synthesis by sequestering undecaprenyl diphosphate, thereby reducing the pool of lipid carrier available.</text>
</comment>
<keyword evidence="8 14" id="KW-1133">Transmembrane helix</keyword>
<dbReference type="GO" id="GO:0008360">
    <property type="term" value="P:regulation of cell shape"/>
    <property type="evidence" value="ECO:0007669"/>
    <property type="project" value="UniProtKB-KW"/>
</dbReference>
<dbReference type="STRING" id="1121409.SAMN02745124_01171"/>
<dbReference type="GO" id="GO:0050380">
    <property type="term" value="F:undecaprenyl-diphosphatase activity"/>
    <property type="evidence" value="ECO:0007669"/>
    <property type="project" value="UniProtKB-UniRule"/>
</dbReference>
<keyword evidence="14" id="KW-0133">Cell shape</keyword>
<evidence type="ECO:0000256" key="9">
    <source>
        <dbReference type="ARBA" id="ARBA00023136"/>
    </source>
</evidence>
<gene>
    <name evidence="14" type="primary">uppP</name>
    <name evidence="15" type="ORF">SAMN02745124_01171</name>
</gene>
<keyword evidence="16" id="KW-1185">Reference proteome</keyword>
<evidence type="ECO:0000313" key="15">
    <source>
        <dbReference type="EMBL" id="SHH62552.1"/>
    </source>
</evidence>
<dbReference type="AlphaFoldDB" id="A0A1M5UHM1"/>
<dbReference type="PANTHER" id="PTHR30622">
    <property type="entry name" value="UNDECAPRENYL-DIPHOSPHATASE"/>
    <property type="match status" value="1"/>
</dbReference>
<dbReference type="HAMAP" id="MF_01006">
    <property type="entry name" value="Undec_diphosphatase"/>
    <property type="match status" value="1"/>
</dbReference>
<comment type="function">
    <text evidence="14">Catalyzes the dephosphorylation of undecaprenyl diphosphate (UPP). Confers resistance to bacitracin.</text>
</comment>
<evidence type="ECO:0000256" key="3">
    <source>
        <dbReference type="ARBA" id="ARBA00012374"/>
    </source>
</evidence>
<keyword evidence="9 14" id="KW-0472">Membrane</keyword>
<evidence type="ECO:0000256" key="4">
    <source>
        <dbReference type="ARBA" id="ARBA00021581"/>
    </source>
</evidence>
<feature type="transmembrane region" description="Helical" evidence="14">
    <location>
        <begin position="85"/>
        <end position="106"/>
    </location>
</feature>
<evidence type="ECO:0000256" key="11">
    <source>
        <dbReference type="ARBA" id="ARBA00032707"/>
    </source>
</evidence>
<reference evidence="15 16" key="1">
    <citation type="submission" date="2016-11" db="EMBL/GenBank/DDBJ databases">
        <authorList>
            <person name="Jaros S."/>
            <person name="Januszkiewicz K."/>
            <person name="Wedrychowicz H."/>
        </authorList>
    </citation>
    <scope>NUCLEOTIDE SEQUENCE [LARGE SCALE GENOMIC DNA]</scope>
    <source>
        <strain evidence="15 16">DSM 9705</strain>
    </source>
</reference>
<dbReference type="GO" id="GO:0005886">
    <property type="term" value="C:plasma membrane"/>
    <property type="evidence" value="ECO:0007669"/>
    <property type="project" value="UniProtKB-SubCell"/>
</dbReference>
<feature type="transmembrane region" description="Helical" evidence="14">
    <location>
        <begin position="216"/>
        <end position="238"/>
    </location>
</feature>
<keyword evidence="7 14" id="KW-0378">Hydrolase</keyword>
<feature type="transmembrane region" description="Helical" evidence="14">
    <location>
        <begin position="184"/>
        <end position="204"/>
    </location>
</feature>
<evidence type="ECO:0000256" key="6">
    <source>
        <dbReference type="ARBA" id="ARBA00022692"/>
    </source>
</evidence>
<evidence type="ECO:0000313" key="16">
    <source>
        <dbReference type="Proteomes" id="UP000184139"/>
    </source>
</evidence>